<keyword evidence="2" id="KW-1185">Reference proteome</keyword>
<organism evidence="1 2">
    <name type="scientific">Argiope bruennichi</name>
    <name type="common">Wasp spider</name>
    <name type="synonym">Aranea bruennichi</name>
    <dbReference type="NCBI Taxonomy" id="94029"/>
    <lineage>
        <taxon>Eukaryota</taxon>
        <taxon>Metazoa</taxon>
        <taxon>Ecdysozoa</taxon>
        <taxon>Arthropoda</taxon>
        <taxon>Chelicerata</taxon>
        <taxon>Arachnida</taxon>
        <taxon>Araneae</taxon>
        <taxon>Araneomorphae</taxon>
        <taxon>Entelegynae</taxon>
        <taxon>Araneoidea</taxon>
        <taxon>Araneidae</taxon>
        <taxon>Argiope</taxon>
    </lineage>
</organism>
<dbReference type="Proteomes" id="UP000807504">
    <property type="component" value="Unassembled WGS sequence"/>
</dbReference>
<accession>A0A8T0E3M9</accession>
<sequence>MEPNEFTGVPARLACYRSPAHLAIEGNEQANTLAKEARAVDPTPLSTTALDANAVERQRLCTNRKKFSLTNLNYKRDITTTIARHRARYLRGMRIMPGGSRL</sequence>
<evidence type="ECO:0000313" key="1">
    <source>
        <dbReference type="EMBL" id="KAF8763874.1"/>
    </source>
</evidence>
<proteinExistence type="predicted"/>
<name>A0A8T0E3M9_ARGBR</name>
<dbReference type="EMBL" id="JABXBU010002231">
    <property type="protein sequence ID" value="KAF8763874.1"/>
    <property type="molecule type" value="Genomic_DNA"/>
</dbReference>
<evidence type="ECO:0000313" key="2">
    <source>
        <dbReference type="Proteomes" id="UP000807504"/>
    </source>
</evidence>
<dbReference type="AlphaFoldDB" id="A0A8T0E3M9"/>
<comment type="caution">
    <text evidence="1">The sequence shown here is derived from an EMBL/GenBank/DDBJ whole genome shotgun (WGS) entry which is preliminary data.</text>
</comment>
<reference evidence="1" key="1">
    <citation type="journal article" date="2020" name="bioRxiv">
        <title>Chromosome-level reference genome of the European wasp spider Argiope bruennichi: a resource for studies on range expansion and evolutionary adaptation.</title>
        <authorList>
            <person name="Sheffer M.M."/>
            <person name="Hoppe A."/>
            <person name="Krehenwinkel H."/>
            <person name="Uhl G."/>
            <person name="Kuss A.W."/>
            <person name="Jensen L."/>
            <person name="Jensen C."/>
            <person name="Gillespie R.G."/>
            <person name="Hoff K.J."/>
            <person name="Prost S."/>
        </authorList>
    </citation>
    <scope>NUCLEOTIDE SEQUENCE</scope>
</reference>
<gene>
    <name evidence="1" type="ORF">HNY73_022009</name>
</gene>
<protein>
    <submittedName>
        <fullName evidence="1">Uncharacterized protein</fullName>
    </submittedName>
</protein>
<reference evidence="1" key="2">
    <citation type="submission" date="2020-06" db="EMBL/GenBank/DDBJ databases">
        <authorList>
            <person name="Sheffer M."/>
        </authorList>
    </citation>
    <scope>NUCLEOTIDE SEQUENCE</scope>
</reference>